<evidence type="ECO:0000313" key="3">
    <source>
        <dbReference type="EMBL" id="CRL31192.1"/>
    </source>
</evidence>
<sequence length="538" mass="60020">MALAQKTAKASSSPCPQGLTPPGSPTKESAMPPVTLKDLMPLFGVFLENALLDLADQEPPNTPVSQDQSPQGLDIGRLKRLMVKLTHDECASAELSLATKPARSPSASNEQEENVQAVDKIDLESPICTTPDDFKSFEKWASKSQFKTVMETNDLDDYAEYAFVVRERVDRTSEEVVPLVDIKSEGLRDILRDVLHDIKAVSLMEDKPSAIETLNFLIHFLPELDRCAEKIDSNSDHESAHEEHLLLLIDHLKYAYASALQRLESMLQHGHITNDLLWALFKPGCHVYTTCIGTKEPRCVVFDVGEEITQNDETWLNLECRFVDYDGVKFGEAGIFLRVAKFRGSKPIEALEAFPLHQHPNHEQVRKDLIERGQKFRGLAGSHVRHCKGSAFFMNKGKAIKVNINKYSRPSLRDIGVKDKGGIAVFDIGAMLMEGRERKKEKMRGDSVDAQKLSEADLLVSCPTVCCFSFKEKMFLECAVSALRDVAWSPESFDCLKIPSETKTILLSLAKTRLGMIPTVPFDDVIDGKGQGFNILLN</sequence>
<evidence type="ECO:0000259" key="2">
    <source>
        <dbReference type="Pfam" id="PF22942"/>
    </source>
</evidence>
<dbReference type="STRING" id="1429867.A0A0G4PXR6"/>
<dbReference type="Proteomes" id="UP000053732">
    <property type="component" value="Unassembled WGS sequence"/>
</dbReference>
<dbReference type="InterPro" id="IPR054289">
    <property type="entry name" value="DUF7025"/>
</dbReference>
<dbReference type="PANTHER" id="PTHR46411">
    <property type="entry name" value="FAMILY ATPASE, PUTATIVE-RELATED"/>
    <property type="match status" value="1"/>
</dbReference>
<name>A0A0G4PXR6_PENC3</name>
<gene>
    <name evidence="3" type="ORF">PCAMFM013_S085g000001</name>
</gene>
<organism evidence="3 4">
    <name type="scientific">Penicillium camemberti (strain FM 013)</name>
    <dbReference type="NCBI Taxonomy" id="1429867"/>
    <lineage>
        <taxon>Eukaryota</taxon>
        <taxon>Fungi</taxon>
        <taxon>Dikarya</taxon>
        <taxon>Ascomycota</taxon>
        <taxon>Pezizomycotina</taxon>
        <taxon>Eurotiomycetes</taxon>
        <taxon>Eurotiomycetidae</taxon>
        <taxon>Eurotiales</taxon>
        <taxon>Aspergillaceae</taxon>
        <taxon>Penicillium</taxon>
    </lineage>
</organism>
<dbReference type="PANTHER" id="PTHR46411:SF3">
    <property type="entry name" value="AAA+ ATPASE DOMAIN-CONTAINING PROTEIN"/>
    <property type="match status" value="1"/>
</dbReference>
<feature type="region of interest" description="Disordered" evidence="1">
    <location>
        <begin position="1"/>
        <end position="33"/>
    </location>
</feature>
<protein>
    <submittedName>
        <fullName evidence="3">Str. FM013</fullName>
    </submittedName>
</protein>
<accession>A0A0G4PXR6</accession>
<proteinExistence type="predicted"/>
<dbReference type="Pfam" id="PF22942">
    <property type="entry name" value="DUF7025"/>
    <property type="match status" value="1"/>
</dbReference>
<dbReference type="AlphaFoldDB" id="A0A0G4PXR6"/>
<reference evidence="3 4" key="1">
    <citation type="journal article" date="2014" name="Nat. Commun.">
        <title>Multiple recent horizontal transfers of a large genomic region in cheese making fungi.</title>
        <authorList>
            <person name="Cheeseman K."/>
            <person name="Ropars J."/>
            <person name="Renault P."/>
            <person name="Dupont J."/>
            <person name="Gouzy J."/>
            <person name="Branca A."/>
            <person name="Abraham A.L."/>
            <person name="Ceppi M."/>
            <person name="Conseiller E."/>
            <person name="Debuchy R."/>
            <person name="Malagnac F."/>
            <person name="Goarin A."/>
            <person name="Silar P."/>
            <person name="Lacoste S."/>
            <person name="Sallet E."/>
            <person name="Bensimon A."/>
            <person name="Giraud T."/>
            <person name="Brygoo Y."/>
        </authorList>
    </citation>
    <scope>NUCLEOTIDE SEQUENCE [LARGE SCALE GENOMIC DNA]</scope>
    <source>
        <strain evidence="4">FM 013</strain>
    </source>
</reference>
<evidence type="ECO:0000313" key="4">
    <source>
        <dbReference type="Proteomes" id="UP000053732"/>
    </source>
</evidence>
<feature type="region of interest" description="Disordered" evidence="1">
    <location>
        <begin position="96"/>
        <end position="115"/>
    </location>
</feature>
<feature type="domain" description="DUF7025" evidence="2">
    <location>
        <begin position="263"/>
        <end position="360"/>
    </location>
</feature>
<evidence type="ECO:0000256" key="1">
    <source>
        <dbReference type="SAM" id="MobiDB-lite"/>
    </source>
</evidence>
<keyword evidence="4" id="KW-1185">Reference proteome</keyword>
<dbReference type="EMBL" id="HG793216">
    <property type="protein sequence ID" value="CRL31192.1"/>
    <property type="molecule type" value="Genomic_DNA"/>
</dbReference>